<dbReference type="EMBL" id="JALLKP010000001">
    <property type="protein sequence ID" value="KAK2197999.1"/>
    <property type="molecule type" value="Genomic_DNA"/>
</dbReference>
<dbReference type="AlphaFoldDB" id="A0AAD9PN76"/>
<accession>A0AAD9PN76</accession>
<protein>
    <submittedName>
        <fullName evidence="3">Uncharacterized protein</fullName>
    </submittedName>
</protein>
<name>A0AAD9PN76_9APIC</name>
<gene>
    <name evidence="3" type="ORF">BdWA1_001003</name>
</gene>
<sequence length="338" mass="36161">MTGHQDVYFKYMFDSTPSLGLIYQIDTFTFNENDYQFECDKAFMNVNPSSVIVYACKEGDTFKPWLLQLYGHYSNVSCNYFFKRDENNVFKNHQFESLTVPSGSGQSGSIEPKQDEGTKSSLNDFTSLKASGLSDASAAKYYEFKESSGRSSIIQPDNLASYLQGESDKIHKYVSGSEDYVVTSFSSGSGDNPKFEITFKGRQKNKSGSQEQEKTVTYYTDGSSSIINQKGQPSTTNLSGSGSSCQANQAKKAVVSSGTDGGSGSGGSPQSQEASSQDSDETVAVEGSPGSTEAGPAGSTGSPEKSQSSSNLPWIVGGTVIGSVGLIGTGILIYKCIR</sequence>
<feature type="region of interest" description="Disordered" evidence="1">
    <location>
        <begin position="100"/>
        <end position="121"/>
    </location>
</feature>
<feature type="region of interest" description="Disordered" evidence="1">
    <location>
        <begin position="219"/>
        <end position="313"/>
    </location>
</feature>
<dbReference type="RefSeq" id="XP_067804841.1">
    <property type="nucleotide sequence ID" value="XM_067946050.1"/>
</dbReference>
<keyword evidence="2" id="KW-0472">Membrane</keyword>
<feature type="compositionally biased region" description="Polar residues" evidence="1">
    <location>
        <begin position="219"/>
        <end position="249"/>
    </location>
</feature>
<keyword evidence="4" id="KW-1185">Reference proteome</keyword>
<feature type="transmembrane region" description="Helical" evidence="2">
    <location>
        <begin position="312"/>
        <end position="334"/>
    </location>
</feature>
<reference evidence="3" key="1">
    <citation type="journal article" date="2023" name="Nat. Microbiol.">
        <title>Babesia duncani multi-omics identifies virulence factors and drug targets.</title>
        <authorList>
            <person name="Singh P."/>
            <person name="Lonardi S."/>
            <person name="Liang Q."/>
            <person name="Vydyam P."/>
            <person name="Khabirova E."/>
            <person name="Fang T."/>
            <person name="Gihaz S."/>
            <person name="Thekkiniath J."/>
            <person name="Munshi M."/>
            <person name="Abel S."/>
            <person name="Ciampossin L."/>
            <person name="Batugedara G."/>
            <person name="Gupta M."/>
            <person name="Lu X.M."/>
            <person name="Lenz T."/>
            <person name="Chakravarty S."/>
            <person name="Cornillot E."/>
            <person name="Hu Y."/>
            <person name="Ma W."/>
            <person name="Gonzalez L.M."/>
            <person name="Sanchez S."/>
            <person name="Estrada K."/>
            <person name="Sanchez-Flores A."/>
            <person name="Montero E."/>
            <person name="Harb O.S."/>
            <person name="Le Roch K.G."/>
            <person name="Mamoun C.B."/>
        </authorList>
    </citation>
    <scope>NUCLEOTIDE SEQUENCE</scope>
    <source>
        <strain evidence="3">WA1</strain>
    </source>
</reference>
<dbReference type="KEGG" id="bdw:94335301"/>
<proteinExistence type="predicted"/>
<evidence type="ECO:0000313" key="3">
    <source>
        <dbReference type="EMBL" id="KAK2197999.1"/>
    </source>
</evidence>
<feature type="compositionally biased region" description="Polar residues" evidence="1">
    <location>
        <begin position="100"/>
        <end position="109"/>
    </location>
</feature>
<evidence type="ECO:0000256" key="1">
    <source>
        <dbReference type="SAM" id="MobiDB-lite"/>
    </source>
</evidence>
<feature type="compositionally biased region" description="Polar residues" evidence="1">
    <location>
        <begin position="299"/>
        <end position="312"/>
    </location>
</feature>
<comment type="caution">
    <text evidence="3">The sequence shown here is derived from an EMBL/GenBank/DDBJ whole genome shotgun (WGS) entry which is preliminary data.</text>
</comment>
<feature type="compositionally biased region" description="Low complexity" evidence="1">
    <location>
        <begin position="268"/>
        <end position="277"/>
    </location>
</feature>
<keyword evidence="2" id="KW-0812">Transmembrane</keyword>
<keyword evidence="2" id="KW-1133">Transmembrane helix</keyword>
<dbReference type="GeneID" id="94335301"/>
<evidence type="ECO:0000256" key="2">
    <source>
        <dbReference type="SAM" id="Phobius"/>
    </source>
</evidence>
<dbReference type="Proteomes" id="UP001214638">
    <property type="component" value="Unassembled WGS sequence"/>
</dbReference>
<evidence type="ECO:0000313" key="4">
    <source>
        <dbReference type="Proteomes" id="UP001214638"/>
    </source>
</evidence>
<organism evidence="3 4">
    <name type="scientific">Babesia duncani</name>
    <dbReference type="NCBI Taxonomy" id="323732"/>
    <lineage>
        <taxon>Eukaryota</taxon>
        <taxon>Sar</taxon>
        <taxon>Alveolata</taxon>
        <taxon>Apicomplexa</taxon>
        <taxon>Aconoidasida</taxon>
        <taxon>Piroplasmida</taxon>
        <taxon>Babesiidae</taxon>
        <taxon>Babesia</taxon>
    </lineage>
</organism>